<comment type="caution">
    <text evidence="9">The sequence shown here is derived from an EMBL/GenBank/DDBJ whole genome shotgun (WGS) entry which is preliminary data.</text>
</comment>
<dbReference type="AlphaFoldDB" id="A0AAU9MLL6"/>
<dbReference type="InterPro" id="IPR016087">
    <property type="entry name" value="Chalcone_isomerase"/>
</dbReference>
<evidence type="ECO:0000256" key="5">
    <source>
        <dbReference type="ARBA" id="ARBA00025429"/>
    </source>
</evidence>
<comment type="catalytic activity">
    <reaction evidence="6">
        <text>a chalcone = a flavanone.</text>
        <dbReference type="EC" id="5.5.1.6"/>
    </reaction>
</comment>
<evidence type="ECO:0000256" key="7">
    <source>
        <dbReference type="RuleBase" id="RU361158"/>
    </source>
</evidence>
<dbReference type="InterPro" id="IPR016089">
    <property type="entry name" value="Chalcone_isomerase_bundle_sf"/>
</dbReference>
<keyword evidence="4" id="KW-0284">Flavonoid biosynthesis</keyword>
<name>A0AAU9MLL6_9ASTR</name>
<dbReference type="InterPro" id="IPR044164">
    <property type="entry name" value="CFI"/>
</dbReference>
<evidence type="ECO:0000256" key="3">
    <source>
        <dbReference type="ARBA" id="ARBA00023235"/>
    </source>
</evidence>
<gene>
    <name evidence="9" type="ORF">LVIROSA_LOCUS13455</name>
</gene>
<keyword evidence="10" id="KW-1185">Reference proteome</keyword>
<sequence>MFNRKSDLMMFNSKVEPIPNYVEIVPGEKNEKRQSMEVLPSSVKHLLSLSPFNSDCITMAPPPSPTSLHIKSIVFPPSVKPSGATTTLFLAGAGNFMKFTGIGVYLEDKAIPSLAVKWKGKTAVELTDSVEFFRDIVTGTCFCCIFCSEFSNALSWVAFLLHSSYL</sequence>
<evidence type="ECO:0000256" key="6">
    <source>
        <dbReference type="ARBA" id="ARBA00034056"/>
    </source>
</evidence>
<proteinExistence type="inferred from homology"/>
<organism evidence="9 10">
    <name type="scientific">Lactuca virosa</name>
    <dbReference type="NCBI Taxonomy" id="75947"/>
    <lineage>
        <taxon>Eukaryota</taxon>
        <taxon>Viridiplantae</taxon>
        <taxon>Streptophyta</taxon>
        <taxon>Embryophyta</taxon>
        <taxon>Tracheophyta</taxon>
        <taxon>Spermatophyta</taxon>
        <taxon>Magnoliopsida</taxon>
        <taxon>eudicotyledons</taxon>
        <taxon>Gunneridae</taxon>
        <taxon>Pentapetalae</taxon>
        <taxon>asterids</taxon>
        <taxon>campanulids</taxon>
        <taxon>Asterales</taxon>
        <taxon>Asteraceae</taxon>
        <taxon>Cichorioideae</taxon>
        <taxon>Cichorieae</taxon>
        <taxon>Lactucinae</taxon>
        <taxon>Lactuca</taxon>
    </lineage>
</organism>
<evidence type="ECO:0000313" key="10">
    <source>
        <dbReference type="Proteomes" id="UP001157418"/>
    </source>
</evidence>
<evidence type="ECO:0000313" key="9">
    <source>
        <dbReference type="EMBL" id="CAH1426371.1"/>
    </source>
</evidence>
<comment type="function">
    <text evidence="5">Catalyzes the intramolecular cyclization of bicyclic chalcones into tricyclic (S)-flavanones. Responsible for the isomerization of 4,2',4',6'-tetrahydroxychalcone (also termed chalcone) into naringenin.</text>
</comment>
<comment type="similarity">
    <text evidence="2 7">Belongs to the chalcone isomerase family.</text>
</comment>
<evidence type="ECO:0000256" key="2">
    <source>
        <dbReference type="ARBA" id="ARBA00007166"/>
    </source>
</evidence>
<reference evidence="9 10" key="1">
    <citation type="submission" date="2022-01" db="EMBL/GenBank/DDBJ databases">
        <authorList>
            <person name="Xiong W."/>
            <person name="Schranz E."/>
        </authorList>
    </citation>
    <scope>NUCLEOTIDE SEQUENCE [LARGE SCALE GENOMIC DNA]</scope>
</reference>
<protein>
    <recommendedName>
        <fullName evidence="7">Chalcone-flavonone isomerase family protein</fullName>
    </recommendedName>
</protein>
<dbReference type="Pfam" id="PF02431">
    <property type="entry name" value="Chalcone"/>
    <property type="match status" value="1"/>
</dbReference>
<keyword evidence="3" id="KW-0413">Isomerase</keyword>
<dbReference type="InterPro" id="IPR036298">
    <property type="entry name" value="Chalcone_isomerase_sf"/>
</dbReference>
<dbReference type="PANTHER" id="PTHR28039">
    <property type="entry name" value="CHALCONE--FLAVONONE ISOMERASE 1-RELATED"/>
    <property type="match status" value="1"/>
</dbReference>
<dbReference type="EMBL" id="CAKMRJ010002223">
    <property type="protein sequence ID" value="CAH1426371.1"/>
    <property type="molecule type" value="Genomic_DNA"/>
</dbReference>
<accession>A0AAU9MLL6</accession>
<dbReference type="GO" id="GO:0009813">
    <property type="term" value="P:flavonoid biosynthetic process"/>
    <property type="evidence" value="ECO:0007669"/>
    <property type="project" value="UniProtKB-KW"/>
</dbReference>
<dbReference type="InterPro" id="IPR016088">
    <property type="entry name" value="Chalcone_isomerase_3-sand"/>
</dbReference>
<dbReference type="SUPFAM" id="SSF54626">
    <property type="entry name" value="Chalcone isomerase"/>
    <property type="match status" value="1"/>
</dbReference>
<dbReference type="Gene3D" id="1.10.890.20">
    <property type="match status" value="1"/>
</dbReference>
<evidence type="ECO:0000256" key="1">
    <source>
        <dbReference type="ARBA" id="ARBA00004966"/>
    </source>
</evidence>
<feature type="domain" description="Chalcone isomerase" evidence="8">
    <location>
        <begin position="70"/>
        <end position="140"/>
    </location>
</feature>
<dbReference type="Gene3D" id="3.50.70.10">
    <property type="match status" value="1"/>
</dbReference>
<evidence type="ECO:0000259" key="8">
    <source>
        <dbReference type="Pfam" id="PF02431"/>
    </source>
</evidence>
<comment type="pathway">
    <text evidence="1">Secondary metabolite biosynthesis; flavonoid biosynthesis.</text>
</comment>
<dbReference type="Proteomes" id="UP001157418">
    <property type="component" value="Unassembled WGS sequence"/>
</dbReference>
<dbReference type="GO" id="GO:0045430">
    <property type="term" value="F:chalcone isomerase activity"/>
    <property type="evidence" value="ECO:0007669"/>
    <property type="project" value="UniProtKB-EC"/>
</dbReference>
<evidence type="ECO:0000256" key="4">
    <source>
        <dbReference type="ARBA" id="ARBA00023241"/>
    </source>
</evidence>
<dbReference type="PANTHER" id="PTHR28039:SF8">
    <property type="entry name" value="CHALCONE--FLAVANONE ISOMERASE 1-RELATED"/>
    <property type="match status" value="1"/>
</dbReference>